<dbReference type="RefSeq" id="XP_073553725.1">
    <property type="nucleotide sequence ID" value="XM_073707766.1"/>
</dbReference>
<sequence length="210" mass="22236">MATAPIPIPAAAAPARPPAAPATPGRWSWRCHMCGCCWPLSSAKCLDVQCGHARCSRREGQPANRLCCTVQFEAAGWRADFDWRRHIEAHGALVEAGQPHPGAAANQAQAQAQNAGVVPVPMDSRPSADNGSAAGPLSSFADHLLSCDPLASPSAAAPPPLPSPRLSSPSPARAARNKSSSPKPARRRRIEHVRRPSPLNPAWRPADRFI</sequence>
<gene>
    <name evidence="2" type="ORF">CCMA1212_010733</name>
</gene>
<feature type="compositionally biased region" description="Low complexity" evidence="1">
    <location>
        <begin position="1"/>
        <end position="14"/>
    </location>
</feature>
<comment type="caution">
    <text evidence="2">The sequence shown here is derived from an EMBL/GenBank/DDBJ whole genome shotgun (WGS) entry which is preliminary data.</text>
</comment>
<keyword evidence="3" id="KW-1185">Reference proteome</keyword>
<feature type="region of interest" description="Disordered" evidence="1">
    <location>
        <begin position="97"/>
        <end position="135"/>
    </location>
</feature>
<evidence type="ECO:0000256" key="1">
    <source>
        <dbReference type="SAM" id="MobiDB-lite"/>
    </source>
</evidence>
<feature type="compositionally biased region" description="Low complexity" evidence="1">
    <location>
        <begin position="164"/>
        <end position="182"/>
    </location>
</feature>
<protein>
    <submittedName>
        <fullName evidence="2">Uncharacterized protein</fullName>
    </submittedName>
</protein>
<dbReference type="Proteomes" id="UP001642720">
    <property type="component" value="Unassembled WGS sequence"/>
</dbReference>
<accession>A0ABY2GPW5</accession>
<dbReference type="GeneID" id="300582216"/>
<evidence type="ECO:0000313" key="2">
    <source>
        <dbReference type="EMBL" id="TFA97523.1"/>
    </source>
</evidence>
<feature type="region of interest" description="Disordered" evidence="1">
    <location>
        <begin position="151"/>
        <end position="210"/>
    </location>
</feature>
<name>A0ABY2GPW5_9HYPO</name>
<organism evidence="2 3">
    <name type="scientific">Trichoderma ghanense</name>
    <dbReference type="NCBI Taxonomy" id="65468"/>
    <lineage>
        <taxon>Eukaryota</taxon>
        <taxon>Fungi</taxon>
        <taxon>Dikarya</taxon>
        <taxon>Ascomycota</taxon>
        <taxon>Pezizomycotina</taxon>
        <taxon>Sordariomycetes</taxon>
        <taxon>Hypocreomycetidae</taxon>
        <taxon>Hypocreales</taxon>
        <taxon>Hypocreaceae</taxon>
        <taxon>Trichoderma</taxon>
    </lineage>
</organism>
<dbReference type="EMBL" id="PPTA01000031">
    <property type="protein sequence ID" value="TFA97523.1"/>
    <property type="molecule type" value="Genomic_DNA"/>
</dbReference>
<reference evidence="2 3" key="1">
    <citation type="submission" date="2018-01" db="EMBL/GenBank/DDBJ databases">
        <title>Genome characterization of the sugarcane-associated fungus Trichoderma ghanense CCMA-1212 and their application in lignocelulose bioconversion.</title>
        <authorList>
            <person name="Steindorff A.S."/>
            <person name="Mendes T.D."/>
            <person name="Vilela E.S.D."/>
            <person name="Rodrigues D.S."/>
            <person name="Formighieri E.F."/>
            <person name="Melo I.S."/>
            <person name="Favaro L.C.L."/>
        </authorList>
    </citation>
    <scope>NUCLEOTIDE SEQUENCE [LARGE SCALE GENOMIC DNA]</scope>
    <source>
        <strain evidence="2 3">CCMA-1212</strain>
    </source>
</reference>
<proteinExistence type="predicted"/>
<feature type="compositionally biased region" description="Low complexity" evidence="1">
    <location>
        <begin position="97"/>
        <end position="121"/>
    </location>
</feature>
<feature type="region of interest" description="Disordered" evidence="1">
    <location>
        <begin position="1"/>
        <end position="22"/>
    </location>
</feature>
<evidence type="ECO:0000313" key="3">
    <source>
        <dbReference type="Proteomes" id="UP001642720"/>
    </source>
</evidence>